<evidence type="ECO:0000256" key="6">
    <source>
        <dbReference type="ARBA" id="ARBA00023211"/>
    </source>
</evidence>
<keyword evidence="6" id="KW-0464">Manganese</keyword>
<comment type="cofactor">
    <cofactor evidence="2">
        <name>Mg(2+)</name>
        <dbReference type="ChEBI" id="CHEBI:18420"/>
    </cofactor>
</comment>
<dbReference type="PANTHER" id="PTHR12318">
    <property type="entry name" value="TESTOSTERONE-REGULATED PROTEIN RP2"/>
    <property type="match status" value="1"/>
</dbReference>
<dbReference type="PROSITE" id="PS51462">
    <property type="entry name" value="NUDIX"/>
    <property type="match status" value="1"/>
</dbReference>
<feature type="domain" description="Nudix hydrolase" evidence="7">
    <location>
        <begin position="3"/>
        <end position="191"/>
    </location>
</feature>
<dbReference type="Proteomes" id="UP000663923">
    <property type="component" value="Chromosome"/>
</dbReference>
<dbReference type="PANTHER" id="PTHR12318:SF0">
    <property type="entry name" value="ACYL-COENZYME A DIPHOSPHATASE NUDT19"/>
    <property type="match status" value="1"/>
</dbReference>
<evidence type="ECO:0000256" key="4">
    <source>
        <dbReference type="ARBA" id="ARBA00022801"/>
    </source>
</evidence>
<dbReference type="SUPFAM" id="SSF55811">
    <property type="entry name" value="Nudix"/>
    <property type="match status" value="1"/>
</dbReference>
<dbReference type="InterPro" id="IPR015797">
    <property type="entry name" value="NUDIX_hydrolase-like_dom_sf"/>
</dbReference>
<evidence type="ECO:0000259" key="7">
    <source>
        <dbReference type="PROSITE" id="PS51462"/>
    </source>
</evidence>
<name>A0ABX7T913_9SPHN</name>
<keyword evidence="9" id="KW-1185">Reference proteome</keyword>
<evidence type="ECO:0000256" key="5">
    <source>
        <dbReference type="ARBA" id="ARBA00022842"/>
    </source>
</evidence>
<protein>
    <submittedName>
        <fullName evidence="8">NUDIX domain-containing protein</fullName>
    </submittedName>
</protein>
<dbReference type="Pfam" id="PF00293">
    <property type="entry name" value="NUDIX"/>
    <property type="match status" value="1"/>
</dbReference>
<dbReference type="Gene3D" id="3.90.79.10">
    <property type="entry name" value="Nucleoside Triphosphate Pyrophosphohydrolase"/>
    <property type="match status" value="1"/>
</dbReference>
<organism evidence="8 9">
    <name type="scientific">Parasphingorhabdus cellanae</name>
    <dbReference type="NCBI Taxonomy" id="2806553"/>
    <lineage>
        <taxon>Bacteria</taxon>
        <taxon>Pseudomonadati</taxon>
        <taxon>Pseudomonadota</taxon>
        <taxon>Alphaproteobacteria</taxon>
        <taxon>Sphingomonadales</taxon>
        <taxon>Sphingomonadaceae</taxon>
        <taxon>Parasphingorhabdus</taxon>
    </lineage>
</organism>
<evidence type="ECO:0000313" key="8">
    <source>
        <dbReference type="EMBL" id="QTD57671.1"/>
    </source>
</evidence>
<evidence type="ECO:0000256" key="2">
    <source>
        <dbReference type="ARBA" id="ARBA00001946"/>
    </source>
</evidence>
<sequence length="254" mass="27994">MPKPIPAATLVIFRDQPGSTAPDLLMVERSAKMAFAAGAAVFPGGRVDDADYDFAKTLGHDDLGEYGARIAAIRESIEETGIAVAVEGDLAAPRVIEARAALHEGTILSEICSQFDWQLSLDKLVPFTRWCPPFAEKRVFDTRFYMINHDDHAAEATVDETENYNLFWSSAQAVLEKADAGDVKIIFPTKRNLERLAQFGSFAEAAEHSNRHPVTMVSPTIEKRDDGVHLCIPEDIGYPITSEPMDAVQRGFKK</sequence>
<proteinExistence type="predicted"/>
<dbReference type="EMBL" id="CP071794">
    <property type="protein sequence ID" value="QTD57671.1"/>
    <property type="molecule type" value="Genomic_DNA"/>
</dbReference>
<keyword evidence="5" id="KW-0460">Magnesium</keyword>
<evidence type="ECO:0000313" key="9">
    <source>
        <dbReference type="Proteomes" id="UP000663923"/>
    </source>
</evidence>
<dbReference type="InterPro" id="IPR039121">
    <property type="entry name" value="NUDT19"/>
</dbReference>
<gene>
    <name evidence="8" type="ORF">J4G78_02395</name>
</gene>
<dbReference type="InterPro" id="IPR000086">
    <property type="entry name" value="NUDIX_hydrolase_dom"/>
</dbReference>
<keyword evidence="4" id="KW-0378">Hydrolase</keyword>
<comment type="cofactor">
    <cofactor evidence="1">
        <name>Mn(2+)</name>
        <dbReference type="ChEBI" id="CHEBI:29035"/>
    </cofactor>
</comment>
<keyword evidence="3" id="KW-0479">Metal-binding</keyword>
<reference evidence="8 9" key="1">
    <citation type="submission" date="2021-03" db="EMBL/GenBank/DDBJ databases">
        <title>Complete genome of Parasphingorhabdus_sp.JHSY0214.</title>
        <authorList>
            <person name="Yoo J.H."/>
            <person name="Bae J.W."/>
        </authorList>
    </citation>
    <scope>NUCLEOTIDE SEQUENCE [LARGE SCALE GENOMIC DNA]</scope>
    <source>
        <strain evidence="8 9">JHSY0214</strain>
    </source>
</reference>
<evidence type="ECO:0000256" key="1">
    <source>
        <dbReference type="ARBA" id="ARBA00001936"/>
    </source>
</evidence>
<accession>A0ABX7T913</accession>
<evidence type="ECO:0000256" key="3">
    <source>
        <dbReference type="ARBA" id="ARBA00022723"/>
    </source>
</evidence>